<protein>
    <submittedName>
        <fullName evidence="3">Uncharacterized protein</fullName>
    </submittedName>
</protein>
<sequence>MEMVCRGAAQPHWPMGSAGQEEAQGSCSKASVPGKTRDSQLKSLMEHQKELGMAKALLQARVDQLERKVQAAIGNSFDRDAREARLSVAEEMSREAWVDLEDNVKPGLAAMQKQADALQLRLATLEHQQQQPAQGLPGRDGDVDGVGSLQVADAAAEAVAAQVQLLSAAVEEAAGQAGSLHKGVLDLVQPALEELTSSSASAGNLLQALQLQQAALQGQAAAEQHAAVLQQVEGLASAAQLADLQQQVAELEEQVAELRQAPSLSSDVEAVVAVQGKLQVQVQELQRTVEEAEVRLLSTAVKAASTDQAAQQLQLAKLQDTVGGVAQSQDELCRMLEQVQSAVQAGSSAHKGLQHELQQLQDLVAAVAGTDPAALPPRVQQLEMAVEGISNGQPGVSDQLLSLQGALQSSLQEHAAMQQQLSKLEAVLQSRWRFRGRQPLSASLTL</sequence>
<comment type="caution">
    <text evidence="3">The sequence shown here is derived from an EMBL/GenBank/DDBJ whole genome shotgun (WGS) entry which is preliminary data.</text>
</comment>
<dbReference type="AlphaFoldDB" id="A0A699YU75"/>
<gene>
    <name evidence="3" type="ORF">HaLaN_05204</name>
</gene>
<keyword evidence="4" id="KW-1185">Reference proteome</keyword>
<organism evidence="3 4">
    <name type="scientific">Haematococcus lacustris</name>
    <name type="common">Green alga</name>
    <name type="synonym">Haematococcus pluvialis</name>
    <dbReference type="NCBI Taxonomy" id="44745"/>
    <lineage>
        <taxon>Eukaryota</taxon>
        <taxon>Viridiplantae</taxon>
        <taxon>Chlorophyta</taxon>
        <taxon>core chlorophytes</taxon>
        <taxon>Chlorophyceae</taxon>
        <taxon>CS clade</taxon>
        <taxon>Chlamydomonadales</taxon>
        <taxon>Haematococcaceae</taxon>
        <taxon>Haematococcus</taxon>
    </lineage>
</organism>
<evidence type="ECO:0000313" key="4">
    <source>
        <dbReference type="Proteomes" id="UP000485058"/>
    </source>
</evidence>
<dbReference type="Proteomes" id="UP000485058">
    <property type="component" value="Unassembled WGS sequence"/>
</dbReference>
<proteinExistence type="predicted"/>
<reference evidence="3 4" key="1">
    <citation type="submission" date="2020-02" db="EMBL/GenBank/DDBJ databases">
        <title>Draft genome sequence of Haematococcus lacustris strain NIES-144.</title>
        <authorList>
            <person name="Morimoto D."/>
            <person name="Nakagawa S."/>
            <person name="Yoshida T."/>
            <person name="Sawayama S."/>
        </authorList>
    </citation>
    <scope>NUCLEOTIDE SEQUENCE [LARGE SCALE GENOMIC DNA]</scope>
    <source>
        <strain evidence="3 4">NIES-144</strain>
    </source>
</reference>
<dbReference type="EMBL" id="BLLF01000278">
    <property type="protein sequence ID" value="GFH09969.1"/>
    <property type="molecule type" value="Genomic_DNA"/>
</dbReference>
<name>A0A699YU75_HAELA</name>
<feature type="coiled-coil region" evidence="1">
    <location>
        <begin position="234"/>
        <end position="302"/>
    </location>
</feature>
<keyword evidence="1" id="KW-0175">Coiled coil</keyword>
<feature type="coiled-coil region" evidence="1">
    <location>
        <begin position="48"/>
        <end position="75"/>
    </location>
</feature>
<evidence type="ECO:0000256" key="1">
    <source>
        <dbReference type="SAM" id="Coils"/>
    </source>
</evidence>
<evidence type="ECO:0000256" key="2">
    <source>
        <dbReference type="SAM" id="MobiDB-lite"/>
    </source>
</evidence>
<feature type="region of interest" description="Disordered" evidence="2">
    <location>
        <begin position="1"/>
        <end position="35"/>
    </location>
</feature>
<accession>A0A699YU75</accession>
<evidence type="ECO:0000313" key="3">
    <source>
        <dbReference type="EMBL" id="GFH09969.1"/>
    </source>
</evidence>